<accession>A0A916VIM4</accession>
<feature type="transmembrane region" description="Helical" evidence="1">
    <location>
        <begin position="7"/>
        <end position="30"/>
    </location>
</feature>
<protein>
    <recommendedName>
        <fullName evidence="4">Regulatory protein YycH domain-containing protein</fullName>
    </recommendedName>
</protein>
<keyword evidence="1" id="KW-0472">Membrane</keyword>
<dbReference type="Proteomes" id="UP000677218">
    <property type="component" value="Unassembled WGS sequence"/>
</dbReference>
<dbReference type="RefSeq" id="WP_212781298.1">
    <property type="nucleotide sequence ID" value="NZ_BMAY01000014.1"/>
</dbReference>
<dbReference type="CDD" id="cd15787">
    <property type="entry name" value="YycH_N"/>
    <property type="match status" value="1"/>
</dbReference>
<evidence type="ECO:0000313" key="3">
    <source>
        <dbReference type="Proteomes" id="UP000677218"/>
    </source>
</evidence>
<reference evidence="2" key="1">
    <citation type="submission" date="2020-08" db="EMBL/GenBank/DDBJ databases">
        <title>Taxonomic study for Lactobacillus species isolated from hardwood bark.</title>
        <authorList>
            <person name="Tohno M."/>
            <person name="Tanizawa Y."/>
        </authorList>
    </citation>
    <scope>NUCLEOTIDE SEQUENCE</scope>
    <source>
        <strain evidence="2">B40</strain>
    </source>
</reference>
<sequence>MKFKNNFADVLLLIATAFAIGLSIILWTTIMTSDQRFSHIDQQATTQTTKNRVSTKSLYDLYSPSSVYGYRKGKLCQLYDEKHNLSLEFINEFKTVNLATPTIVSTSTAKYREMLDNRNYLQLAYPDEVTFSLFDKKIKMKSGYKEFSRIFLSSSNRVIYFGNDKTKTVYRMEVSKANFNRLRKYANHASSAREVSLVQLRDGYSVYYKNSIKANVYSYLVTHQTSSYYVNRLLGTSGVSSKNNKNGSTTYTLSYYNRLKTPAKGSHIYTYTHYEKGNSSSATRRLENVVYYIRRIGLSEQDLHFFDSDGKTILYTNFVEGIPVFSTGDALQITTRYTSEAVKIAFNNTNLQIPIPYDGESVTLPDTASVISALTNRGISQNSIQKIVVGFEEQRDNNRKNLIDLVPTYYIKIYGEWKSFDGWKDALNDSYSITNSEGTK</sequence>
<organism evidence="2 3">
    <name type="scientific">Lactobacillus corticis</name>
    <dbReference type="NCBI Taxonomy" id="2201249"/>
    <lineage>
        <taxon>Bacteria</taxon>
        <taxon>Bacillati</taxon>
        <taxon>Bacillota</taxon>
        <taxon>Bacilli</taxon>
        <taxon>Lactobacillales</taxon>
        <taxon>Lactobacillaceae</taxon>
        <taxon>Lactobacillus</taxon>
    </lineage>
</organism>
<evidence type="ECO:0000313" key="2">
    <source>
        <dbReference type="EMBL" id="GFZ27615.1"/>
    </source>
</evidence>
<dbReference type="EMBL" id="BMAY01000014">
    <property type="protein sequence ID" value="GFZ27615.1"/>
    <property type="molecule type" value="Genomic_DNA"/>
</dbReference>
<keyword evidence="3" id="KW-1185">Reference proteome</keyword>
<keyword evidence="1" id="KW-1133">Transmembrane helix</keyword>
<keyword evidence="1" id="KW-0812">Transmembrane</keyword>
<dbReference type="Gene3D" id="3.10.450.310">
    <property type="match status" value="1"/>
</dbReference>
<evidence type="ECO:0000256" key="1">
    <source>
        <dbReference type="SAM" id="Phobius"/>
    </source>
</evidence>
<name>A0A916VIM4_9LACO</name>
<dbReference type="AlphaFoldDB" id="A0A916VIM4"/>
<evidence type="ECO:0008006" key="4">
    <source>
        <dbReference type="Google" id="ProtNLM"/>
    </source>
</evidence>
<comment type="caution">
    <text evidence="2">The sequence shown here is derived from an EMBL/GenBank/DDBJ whole genome shotgun (WGS) entry which is preliminary data.</text>
</comment>
<gene>
    <name evidence="2" type="ORF">LCB40_14950</name>
</gene>
<proteinExistence type="predicted"/>